<sequence length="460" mass="48895">MTLVLIVTSQTLVATVFNYSPVTSRVQPTAPPVTLQGIPTTYCLLLSRTSRGAIYYTDFEQYPPQGWSANGGAWQNTTGYKGSGLSGSDNNRGIGGASQYYYNTLVSSYSSLWFSVKVRYTSGGGYYGLAILDSRVRSMVTIEITTGGSLESWSYINAWTRLYSTPIPNYNSANWYVIVVNYTYSAGTLTLQARVYDVSGNLLVQRTWSVGFTPGYIALEVDGVTAVFDDFIISVSDPRYVSFVNIPAGYSVEVWDNLGNLVSSGVSTGATLSLNVVSDIVVGTGTDGRILVKGSDGALCLIYTEPDSILGDDVYSLVLGSLSYNLGANRTSISVSATLSSSPTSYTVVAFLNASNTDSKAYYARLVLDTASSSLTGLTANIALRSPGGYSTPIVVVNGVAQTTSTSFVLLPTGGYVVANLTGYATAGSSGVLNMLLEYCSLGNEQGVCVYYPVTLSYRA</sequence>
<keyword evidence="2" id="KW-1185">Reference proteome</keyword>
<dbReference type="RefSeq" id="WP_014737798.1">
    <property type="nucleotide sequence ID" value="NC_017954.1"/>
</dbReference>
<dbReference type="KEGG" id="thg:TCELL_1125"/>
<dbReference type="HOGENOM" id="CLU_594000_0_0_2"/>
<dbReference type="Proteomes" id="UP000005270">
    <property type="component" value="Chromosome"/>
</dbReference>
<evidence type="ECO:0000313" key="1">
    <source>
        <dbReference type="EMBL" id="AFK51548.1"/>
    </source>
</evidence>
<dbReference type="EMBL" id="CP003531">
    <property type="protein sequence ID" value="AFK51548.1"/>
    <property type="molecule type" value="Genomic_DNA"/>
</dbReference>
<evidence type="ECO:0000313" key="2">
    <source>
        <dbReference type="Proteomes" id="UP000005270"/>
    </source>
</evidence>
<dbReference type="STRING" id="1184251.TCELL_1125"/>
<dbReference type="AlphaFoldDB" id="I3TFL0"/>
<protein>
    <submittedName>
        <fullName evidence="1">Uncharacterized protein</fullName>
    </submittedName>
</protein>
<dbReference type="eggNOG" id="arCOG11400">
    <property type="taxonomic scope" value="Archaea"/>
</dbReference>
<organism evidence="1 2">
    <name type="scientific">Thermogladius calderae (strain DSM 22663 / VKM B-2946 / 1633)</name>
    <dbReference type="NCBI Taxonomy" id="1184251"/>
    <lineage>
        <taxon>Archaea</taxon>
        <taxon>Thermoproteota</taxon>
        <taxon>Thermoprotei</taxon>
        <taxon>Desulfurococcales</taxon>
        <taxon>Desulfurococcaceae</taxon>
        <taxon>Thermogladius</taxon>
    </lineage>
</organism>
<dbReference type="GeneID" id="13013444"/>
<reference evidence="1 2" key="1">
    <citation type="journal article" date="2012" name="J. Bacteriol.">
        <title>Complete genome sequence of the hyperthermophilic cellulolytic Crenarchaeon 'Thermogladius cellulolyticus' 1633.</title>
        <authorList>
            <person name="Mardanov A.V."/>
            <person name="Kochetkova T.V."/>
            <person name="Beletsky A.V."/>
            <person name="Bonch-Osmolovskaya E.A."/>
            <person name="Ravin N.V."/>
            <person name="Skryabin K.G."/>
        </authorList>
    </citation>
    <scope>NUCLEOTIDE SEQUENCE [LARGE SCALE GENOMIC DNA]</scope>
    <source>
        <strain evidence="2">DSM 22663 / VKM B-2946 / 1633</strain>
    </source>
</reference>
<dbReference type="InParanoid" id="I3TFL0"/>
<proteinExistence type="predicted"/>
<dbReference type="OrthoDB" id="372151at2157"/>
<gene>
    <name evidence="1" type="ordered locus">TCELL_1125</name>
</gene>
<name>I3TFL0_THEC1</name>
<accession>I3TFL0</accession>